<organism evidence="1 2">
    <name type="scientific">Paenibacillus antri</name>
    <dbReference type="NCBI Taxonomy" id="2582848"/>
    <lineage>
        <taxon>Bacteria</taxon>
        <taxon>Bacillati</taxon>
        <taxon>Bacillota</taxon>
        <taxon>Bacilli</taxon>
        <taxon>Bacillales</taxon>
        <taxon>Paenibacillaceae</taxon>
        <taxon>Paenibacillus</taxon>
    </lineage>
</organism>
<protein>
    <submittedName>
        <fullName evidence="1">Uncharacterized protein</fullName>
    </submittedName>
</protein>
<reference evidence="1 2" key="1">
    <citation type="submission" date="2019-05" db="EMBL/GenBank/DDBJ databases">
        <authorList>
            <person name="Narsing Rao M.P."/>
            <person name="Li W.J."/>
        </authorList>
    </citation>
    <scope>NUCLEOTIDE SEQUENCE [LARGE SCALE GENOMIC DNA]</scope>
    <source>
        <strain evidence="1 2">SYSU_K30003</strain>
    </source>
</reference>
<gene>
    <name evidence="1" type="ORF">FE782_29520</name>
</gene>
<name>A0A5R9G308_9BACL</name>
<evidence type="ECO:0000313" key="1">
    <source>
        <dbReference type="EMBL" id="TLS48676.1"/>
    </source>
</evidence>
<dbReference type="Proteomes" id="UP000309676">
    <property type="component" value="Unassembled WGS sequence"/>
</dbReference>
<sequence length="71" mass="7840">MTKQSENAEAEVTPKFLLENLLSAVDEQSIESVAYVARTKDGLITSGWTDMLYTEAIGLFEVGKLQAVKEM</sequence>
<dbReference type="RefSeq" id="WP_138197946.1">
    <property type="nucleotide sequence ID" value="NZ_VCIW01000031.1"/>
</dbReference>
<comment type="caution">
    <text evidence="1">The sequence shown here is derived from an EMBL/GenBank/DDBJ whole genome shotgun (WGS) entry which is preliminary data.</text>
</comment>
<dbReference type="AlphaFoldDB" id="A0A5R9G308"/>
<dbReference type="EMBL" id="VCIW01000031">
    <property type="protein sequence ID" value="TLS48676.1"/>
    <property type="molecule type" value="Genomic_DNA"/>
</dbReference>
<proteinExistence type="predicted"/>
<dbReference type="OrthoDB" id="2660899at2"/>
<evidence type="ECO:0000313" key="2">
    <source>
        <dbReference type="Proteomes" id="UP000309676"/>
    </source>
</evidence>
<keyword evidence="2" id="KW-1185">Reference proteome</keyword>
<accession>A0A5R9G308</accession>